<proteinExistence type="predicted"/>
<dbReference type="Proteomes" id="UP000549394">
    <property type="component" value="Unassembled WGS sequence"/>
</dbReference>
<feature type="compositionally biased region" description="Polar residues" evidence="2">
    <location>
        <begin position="149"/>
        <end position="169"/>
    </location>
</feature>
<evidence type="ECO:0000313" key="4">
    <source>
        <dbReference type="Proteomes" id="UP000549394"/>
    </source>
</evidence>
<dbReference type="GO" id="GO:0097539">
    <property type="term" value="C:ciliary transition fiber"/>
    <property type="evidence" value="ECO:0007669"/>
    <property type="project" value="TreeGrafter"/>
</dbReference>
<dbReference type="GO" id="GO:0045202">
    <property type="term" value="C:synapse"/>
    <property type="evidence" value="ECO:0007669"/>
    <property type="project" value="GOC"/>
</dbReference>
<organism evidence="3 4">
    <name type="scientific">Dimorphilus gyrociliatus</name>
    <dbReference type="NCBI Taxonomy" id="2664684"/>
    <lineage>
        <taxon>Eukaryota</taxon>
        <taxon>Metazoa</taxon>
        <taxon>Spiralia</taxon>
        <taxon>Lophotrochozoa</taxon>
        <taxon>Annelida</taxon>
        <taxon>Polychaeta</taxon>
        <taxon>Polychaeta incertae sedis</taxon>
        <taxon>Dinophilidae</taxon>
        <taxon>Dimorphilus</taxon>
    </lineage>
</organism>
<dbReference type="PANTHER" id="PTHR36170">
    <property type="entry name" value="CENTROSOMAL PROTEIN OF 89 KDA"/>
    <property type="match status" value="1"/>
</dbReference>
<dbReference type="PANTHER" id="PTHR36170:SF1">
    <property type="entry name" value="CENTROSOMAL PROTEIN OF 89 KDA"/>
    <property type="match status" value="1"/>
</dbReference>
<feature type="compositionally biased region" description="Polar residues" evidence="2">
    <location>
        <begin position="31"/>
        <end position="45"/>
    </location>
</feature>
<dbReference type="EMBL" id="CAJFCJ010000009">
    <property type="protein sequence ID" value="CAD5118821.1"/>
    <property type="molecule type" value="Genomic_DNA"/>
</dbReference>
<feature type="coiled-coil region" evidence="1">
    <location>
        <begin position="694"/>
        <end position="746"/>
    </location>
</feature>
<feature type="coiled-coil region" evidence="1">
    <location>
        <begin position="498"/>
        <end position="612"/>
    </location>
</feature>
<dbReference type="InterPro" id="IPR033545">
    <property type="entry name" value="CEP89"/>
</dbReference>
<sequence length="788" mass="91020">MAEKKGNKQKSSSTKKGKRKGLKNDGMTIATAVTPSVAITASPRSSPVPKQDVSTTMNSGLASTVLNSSIMHRFFSPPDHDIEIHTDTDTTLYDYANARSPSPYDTIERRGDWRTSPDPPLPPEGFRGDDSEDDLDGDISPPAFDRISSRVNQPELSRNSPTATKSQWPRSRDATDDVRLSYGSRGSRVSKSSLNVTKSSLKSTMRSIEDQIIPSTRVSFEQASGALSPGEATLPLGQTDLLSTLSTSPKIAQLREKTERLEREIEELRERDRSRGHEESGLDDDEPSQVQSTLQSVTIDKQDEYIKNLKNEMIAKDREWMNILERVKILERGRSEPQQQTPRTSRNMIKGLQDQVDKLTKELSDYQLHYKPPPRSQELFPDGRSVPSWWIDPRYLSPLFLEYDERLKEFSRYKEGFFKLKEELQIIIEENNRLHIRLEQEAGGEPITMSEWKKMQEHCKLVIEENQLLLEQLDVQQGKERDIIAAHSYEINKITKQFTESKAVKEALQIEVKELRDKCVTLKKSLDDALIDAQCNVPHDEHSKAIAEFKQKRSEELDKWESEKNILRDKLSEAVTEKTTAVVKAEDLEFVNKQLRNEIKQLSKHLRKSRRKVELMQHILKQADLKGQSIEQYLQAVVKAAERAAFERDSLKKTVHHKEKERQKILKENFLIEKQKLVNKEKLKSVKLKAEEKIEEVCESLKEKDIEMKKLSDQYEREMRHLRLLIRDKESELERTRCEKESLEQDLEQVWKSTMEENRRLRIESKKSELSQADRSAKTITEKDESST</sequence>
<feature type="compositionally biased region" description="Basic and acidic residues" evidence="2">
    <location>
        <begin position="170"/>
        <end position="179"/>
    </location>
</feature>
<evidence type="ECO:0000313" key="3">
    <source>
        <dbReference type="EMBL" id="CAD5118821.1"/>
    </source>
</evidence>
<evidence type="ECO:0000256" key="2">
    <source>
        <dbReference type="SAM" id="MobiDB-lite"/>
    </source>
</evidence>
<dbReference type="GO" id="GO:0005814">
    <property type="term" value="C:centriole"/>
    <property type="evidence" value="ECO:0007669"/>
    <property type="project" value="InterPro"/>
</dbReference>
<reference evidence="3 4" key="1">
    <citation type="submission" date="2020-08" db="EMBL/GenBank/DDBJ databases">
        <authorList>
            <person name="Hejnol A."/>
        </authorList>
    </citation>
    <scope>NUCLEOTIDE SEQUENCE [LARGE SCALE GENOMIC DNA]</scope>
</reference>
<feature type="compositionally biased region" description="Polar residues" evidence="2">
    <location>
        <begin position="187"/>
        <end position="199"/>
    </location>
</feature>
<gene>
    <name evidence="3" type="ORF">DGYR_LOCUS7138</name>
</gene>
<keyword evidence="1" id="KW-0175">Coiled coil</keyword>
<comment type="caution">
    <text evidence="3">The sequence shown here is derived from an EMBL/GenBank/DDBJ whole genome shotgun (WGS) entry which is preliminary data.</text>
</comment>
<feature type="region of interest" description="Disordered" evidence="2">
    <location>
        <begin position="94"/>
        <end position="199"/>
    </location>
</feature>
<feature type="compositionally biased region" description="Basic and acidic residues" evidence="2">
    <location>
        <begin position="106"/>
        <end position="115"/>
    </location>
</feature>
<keyword evidence="4" id="KW-1185">Reference proteome</keyword>
<dbReference type="GO" id="GO:0007005">
    <property type="term" value="P:mitochondrion organization"/>
    <property type="evidence" value="ECO:0007669"/>
    <property type="project" value="InterPro"/>
</dbReference>
<accession>A0A7I8VTS4</accession>
<feature type="region of interest" description="Disordered" evidence="2">
    <location>
        <begin position="1"/>
        <end position="56"/>
    </location>
</feature>
<protein>
    <submittedName>
        <fullName evidence="3">DgyrCDS7501</fullName>
    </submittedName>
</protein>
<feature type="compositionally biased region" description="Basic and acidic residues" evidence="2">
    <location>
        <begin position="267"/>
        <end position="280"/>
    </location>
</feature>
<evidence type="ECO:0000256" key="1">
    <source>
        <dbReference type="SAM" id="Coils"/>
    </source>
</evidence>
<dbReference type="GO" id="GO:0060271">
    <property type="term" value="P:cilium assembly"/>
    <property type="evidence" value="ECO:0007669"/>
    <property type="project" value="InterPro"/>
</dbReference>
<dbReference type="GO" id="GO:0007268">
    <property type="term" value="P:chemical synaptic transmission"/>
    <property type="evidence" value="ECO:0007669"/>
    <property type="project" value="InterPro"/>
</dbReference>
<dbReference type="AlphaFoldDB" id="A0A7I8VTS4"/>
<feature type="compositionally biased region" description="Basic and acidic residues" evidence="2">
    <location>
        <begin position="775"/>
        <end position="788"/>
    </location>
</feature>
<feature type="region of interest" description="Disordered" evidence="2">
    <location>
        <begin position="762"/>
        <end position="788"/>
    </location>
</feature>
<dbReference type="OrthoDB" id="6622877at2759"/>
<name>A0A7I8VTS4_9ANNE</name>
<feature type="region of interest" description="Disordered" evidence="2">
    <location>
        <begin position="267"/>
        <end position="295"/>
    </location>
</feature>